<keyword evidence="1" id="KW-0677">Repeat</keyword>
<organism evidence="8 9">
    <name type="scientific">Piscinibacter terrae</name>
    <dbReference type="NCBI Taxonomy" id="2496871"/>
    <lineage>
        <taxon>Bacteria</taxon>
        <taxon>Pseudomonadati</taxon>
        <taxon>Pseudomonadota</taxon>
        <taxon>Betaproteobacteria</taxon>
        <taxon>Burkholderiales</taxon>
        <taxon>Sphaerotilaceae</taxon>
        <taxon>Piscinibacter</taxon>
    </lineage>
</organism>
<comment type="caution">
    <text evidence="8">The sequence shown here is derived from an EMBL/GenBank/DDBJ whole genome shotgun (WGS) entry which is preliminary data.</text>
</comment>
<dbReference type="RefSeq" id="WP_124540271.1">
    <property type="nucleotide sequence ID" value="NZ_QUSW01000002.1"/>
</dbReference>
<dbReference type="GO" id="GO:0005886">
    <property type="term" value="C:plasma membrane"/>
    <property type="evidence" value="ECO:0007669"/>
    <property type="project" value="TreeGrafter"/>
</dbReference>
<dbReference type="InterPro" id="IPR051263">
    <property type="entry name" value="C-type_cytochrome_biogenesis"/>
</dbReference>
<dbReference type="Gene3D" id="1.25.40.10">
    <property type="entry name" value="Tetratricopeptide repeat domain"/>
    <property type="match status" value="1"/>
</dbReference>
<evidence type="ECO:0000313" key="8">
    <source>
        <dbReference type="EMBL" id="RQP25360.1"/>
    </source>
</evidence>
<evidence type="ECO:0000259" key="7">
    <source>
        <dbReference type="Pfam" id="PF23914"/>
    </source>
</evidence>
<gene>
    <name evidence="8" type="ORF">DZC73_11090</name>
</gene>
<feature type="repeat" description="TPR" evidence="3">
    <location>
        <begin position="118"/>
        <end position="151"/>
    </location>
</feature>
<dbReference type="PROSITE" id="PS50293">
    <property type="entry name" value="TPR_REGION"/>
    <property type="match status" value="1"/>
</dbReference>
<dbReference type="PANTHER" id="PTHR47870">
    <property type="entry name" value="CYTOCHROME C-TYPE BIOGENESIS PROTEIN CCMH"/>
    <property type="match status" value="1"/>
</dbReference>
<dbReference type="Pfam" id="PF23892">
    <property type="entry name" value="Ig_CycH"/>
    <property type="match status" value="1"/>
</dbReference>
<feature type="domain" description="Cytochrome c-type biogenesis protein H Ig-like" evidence="6">
    <location>
        <begin position="264"/>
        <end position="367"/>
    </location>
</feature>
<evidence type="ECO:0000256" key="3">
    <source>
        <dbReference type="PROSITE-ProRule" id="PRU00339"/>
    </source>
</evidence>
<dbReference type="InterPro" id="IPR056412">
    <property type="entry name" value="Ig_CycH"/>
</dbReference>
<evidence type="ECO:0000256" key="1">
    <source>
        <dbReference type="ARBA" id="ARBA00022737"/>
    </source>
</evidence>
<evidence type="ECO:0000256" key="4">
    <source>
        <dbReference type="SAM" id="MobiDB-lite"/>
    </source>
</evidence>
<dbReference type="SUPFAM" id="SSF48452">
    <property type="entry name" value="TPR-like"/>
    <property type="match status" value="1"/>
</dbReference>
<feature type="transmembrane region" description="Helical" evidence="5">
    <location>
        <begin position="39"/>
        <end position="59"/>
    </location>
</feature>
<keyword evidence="2 3" id="KW-0802">TPR repeat</keyword>
<dbReference type="InterPro" id="IPR056413">
    <property type="entry name" value="TPR_CcmH_CycH"/>
</dbReference>
<feature type="compositionally biased region" description="Polar residues" evidence="4">
    <location>
        <begin position="71"/>
        <end position="86"/>
    </location>
</feature>
<dbReference type="PANTHER" id="PTHR47870:SF4">
    <property type="entry name" value="CYTOCHROME C-TYPE BIOGENESIS PROTEIN CYCH"/>
    <property type="match status" value="1"/>
</dbReference>
<reference evidence="8 9" key="2">
    <citation type="submission" date="2018-12" db="EMBL/GenBank/DDBJ databases">
        <title>Rhizobacter gummiphilus sp. nov., a rubber-degrading bacterium isolated from the soil of a botanical garden in Japan.</title>
        <authorList>
            <person name="Shunsuke S.S."/>
        </authorList>
    </citation>
    <scope>NUCLEOTIDE SEQUENCE [LARGE SCALE GENOMIC DNA]</scope>
    <source>
        <strain evidence="8 9">S-16</strain>
    </source>
</reference>
<keyword evidence="5" id="KW-1133">Transmembrane helix</keyword>
<evidence type="ECO:0000256" key="5">
    <source>
        <dbReference type="SAM" id="Phobius"/>
    </source>
</evidence>
<dbReference type="Pfam" id="PF23914">
    <property type="entry name" value="TPR_CcmH_CycH"/>
    <property type="match status" value="1"/>
</dbReference>
<feature type="region of interest" description="Disordered" evidence="4">
    <location>
        <begin position="235"/>
        <end position="260"/>
    </location>
</feature>
<reference evidence="8 9" key="1">
    <citation type="submission" date="2018-08" db="EMBL/GenBank/DDBJ databases">
        <authorList>
            <person name="Khan S.A."/>
            <person name="Jeon C.O."/>
            <person name="Chun B.H."/>
            <person name="Jeong S.E."/>
        </authorList>
    </citation>
    <scope>NUCLEOTIDE SEQUENCE [LARGE SCALE GENOMIC DNA]</scope>
    <source>
        <strain evidence="8 9">S-16</strain>
    </source>
</reference>
<evidence type="ECO:0000313" key="9">
    <source>
        <dbReference type="Proteomes" id="UP000267464"/>
    </source>
</evidence>
<evidence type="ECO:0000256" key="2">
    <source>
        <dbReference type="ARBA" id="ARBA00022803"/>
    </source>
</evidence>
<dbReference type="SMART" id="SM00028">
    <property type="entry name" value="TPR"/>
    <property type="match status" value="2"/>
</dbReference>
<dbReference type="AlphaFoldDB" id="A0A3N7HST8"/>
<dbReference type="InterPro" id="IPR011990">
    <property type="entry name" value="TPR-like_helical_dom_sf"/>
</dbReference>
<dbReference type="PROSITE" id="PS50005">
    <property type="entry name" value="TPR"/>
    <property type="match status" value="1"/>
</dbReference>
<dbReference type="EMBL" id="QUSW01000002">
    <property type="protein sequence ID" value="RQP25360.1"/>
    <property type="molecule type" value="Genomic_DNA"/>
</dbReference>
<dbReference type="Proteomes" id="UP000267464">
    <property type="component" value="Unassembled WGS sequence"/>
</dbReference>
<keyword evidence="5" id="KW-0812">Transmembrane</keyword>
<evidence type="ECO:0000259" key="6">
    <source>
        <dbReference type="Pfam" id="PF23892"/>
    </source>
</evidence>
<keyword evidence="9" id="KW-1185">Reference proteome</keyword>
<accession>A0A3N7HST8</accession>
<feature type="domain" description="Cytochrome c-type biogenesis protein H TPR" evidence="7">
    <location>
        <begin position="99"/>
        <end position="225"/>
    </location>
</feature>
<sequence length="375" mass="39321">MTGFILAAGLLSLVAVALLTRPLWWKAKAADAAQAPVRSMGLAGVIAAFVVVLAAGGYAKLGAPDRLALGPQSSSQDGEGNAQAQPPMSAASRAEAMAKIDAFVNKIQARLKDKPDDAEAWQMLARTYAALGRQQQALDAFKQAEKLNPNDPTLLSDYAVSLALANNRELEGEPRSLIERALKANPRHPKALALAGTAAYGRKDYRQAVAYWETLSQVEPPDSPMAQQIRDSIAEAKQQMAGGSAPAAPDAPKTAQASADGAQITGTVTLSDKLKAQASPDDTVFIFARAVEGPRMPLAIIRKQVKDLPFEFKLDDSMAMSPAAKLSGVPQVIVGARISKSGNALPQSGDLQGLSNPVVVGARGVKIEIAETVGK</sequence>
<dbReference type="InterPro" id="IPR019734">
    <property type="entry name" value="TPR_rpt"/>
</dbReference>
<feature type="region of interest" description="Disordered" evidence="4">
    <location>
        <begin position="69"/>
        <end position="90"/>
    </location>
</feature>
<name>A0A3N7HST8_9BURK</name>
<proteinExistence type="predicted"/>
<protein>
    <submittedName>
        <fullName evidence="8">Tetratricopeptide repeat protein</fullName>
    </submittedName>
</protein>
<keyword evidence="5" id="KW-0472">Membrane</keyword>
<dbReference type="OrthoDB" id="9776053at2"/>